<sequence>MKSLLMKSIKMGKAVVKLLTCFLFKHQSSIFKVMMKTLKIELRHHLTHKNSNGGYPHYWSCEQYITEICIQWHSILANQMLGPYDKC</sequence>
<feature type="non-terminal residue" evidence="1">
    <location>
        <position position="87"/>
    </location>
</feature>
<evidence type="ECO:0000313" key="1">
    <source>
        <dbReference type="EMBL" id="KFM80998.1"/>
    </source>
</evidence>
<reference evidence="1 2" key="1">
    <citation type="submission" date="2013-11" db="EMBL/GenBank/DDBJ databases">
        <title>Genome sequencing of Stegodyphus mimosarum.</title>
        <authorList>
            <person name="Bechsgaard J."/>
        </authorList>
    </citation>
    <scope>NUCLEOTIDE SEQUENCE [LARGE SCALE GENOMIC DNA]</scope>
</reference>
<dbReference type="EMBL" id="KK121674">
    <property type="protein sequence ID" value="KFM80998.1"/>
    <property type="molecule type" value="Genomic_DNA"/>
</dbReference>
<proteinExistence type="predicted"/>
<gene>
    <name evidence="1" type="ORF">X975_04884</name>
</gene>
<organism evidence="1 2">
    <name type="scientific">Stegodyphus mimosarum</name>
    <name type="common">African social velvet spider</name>
    <dbReference type="NCBI Taxonomy" id="407821"/>
    <lineage>
        <taxon>Eukaryota</taxon>
        <taxon>Metazoa</taxon>
        <taxon>Ecdysozoa</taxon>
        <taxon>Arthropoda</taxon>
        <taxon>Chelicerata</taxon>
        <taxon>Arachnida</taxon>
        <taxon>Araneae</taxon>
        <taxon>Araneomorphae</taxon>
        <taxon>Entelegynae</taxon>
        <taxon>Eresoidea</taxon>
        <taxon>Eresidae</taxon>
        <taxon>Stegodyphus</taxon>
    </lineage>
</organism>
<dbReference type="AlphaFoldDB" id="A0A087UUF9"/>
<dbReference type="Proteomes" id="UP000054359">
    <property type="component" value="Unassembled WGS sequence"/>
</dbReference>
<name>A0A087UUF9_STEMI</name>
<accession>A0A087UUF9</accession>
<keyword evidence="2" id="KW-1185">Reference proteome</keyword>
<evidence type="ECO:0000313" key="2">
    <source>
        <dbReference type="Proteomes" id="UP000054359"/>
    </source>
</evidence>
<protein>
    <submittedName>
        <fullName evidence="1">Uncharacterized protein</fullName>
    </submittedName>
</protein>